<dbReference type="SMART" id="SM00086">
    <property type="entry name" value="PAC"/>
    <property type="match status" value="1"/>
</dbReference>
<dbReference type="Gene3D" id="3.30.450.20">
    <property type="entry name" value="PAS domain"/>
    <property type="match status" value="1"/>
</dbReference>
<dbReference type="InterPro" id="IPR013656">
    <property type="entry name" value="PAS_4"/>
</dbReference>
<feature type="domain" description="PAC" evidence="2">
    <location>
        <begin position="89"/>
        <end position="140"/>
    </location>
</feature>
<dbReference type="PROSITE" id="PS50113">
    <property type="entry name" value="PAC"/>
    <property type="match status" value="1"/>
</dbReference>
<dbReference type="PROSITE" id="PS50112">
    <property type="entry name" value="PAS"/>
    <property type="match status" value="1"/>
</dbReference>
<evidence type="ECO:0000259" key="2">
    <source>
        <dbReference type="PROSITE" id="PS50113"/>
    </source>
</evidence>
<dbReference type="InterPro" id="IPR001610">
    <property type="entry name" value="PAC"/>
</dbReference>
<evidence type="ECO:0000313" key="4">
    <source>
        <dbReference type="EMBL" id="GGF10010.1"/>
    </source>
</evidence>
<protein>
    <recommendedName>
        <fullName evidence="6">Diguanylate cyclase</fullName>
    </recommendedName>
</protein>
<dbReference type="PROSITE" id="PS50887">
    <property type="entry name" value="GGDEF"/>
    <property type="match status" value="1"/>
</dbReference>
<dbReference type="CDD" id="cd01949">
    <property type="entry name" value="GGDEF"/>
    <property type="match status" value="1"/>
</dbReference>
<dbReference type="InterPro" id="IPR043128">
    <property type="entry name" value="Rev_trsase/Diguanyl_cyclase"/>
</dbReference>
<proteinExistence type="predicted"/>
<dbReference type="NCBIfam" id="TIGR00229">
    <property type="entry name" value="sensory_box"/>
    <property type="match status" value="1"/>
</dbReference>
<dbReference type="InterPro" id="IPR000160">
    <property type="entry name" value="GGDEF_dom"/>
</dbReference>
<dbReference type="Pfam" id="PF00990">
    <property type="entry name" value="GGDEF"/>
    <property type="match status" value="1"/>
</dbReference>
<gene>
    <name evidence="4" type="ORF">GCM10007298_02450</name>
</gene>
<dbReference type="Pfam" id="PF08448">
    <property type="entry name" value="PAS_4"/>
    <property type="match status" value="1"/>
</dbReference>
<sequence>MTNYDAITFTGVDDEWFRVMFDASTVPIGLADEDGLLRAANAAYCAMVGRSWAEIAGRSSREFTHPDDLAQHAAVEGMMAQARARGDDLRIEKRYVHPDGTVRWGWVSVSAVSGPGGRAWTMAVIHDTTDRRIAEDRLLTAAVTDPLTGLLNRRGWFERLARFEETSSHPETPLILAVLDFDRFKAYNDTRGHHAGDRLLVEFATAASEVAGDDALFSRWGGEEFALALPGRQTSQAHAVLQAMGAVMPDSQTFSAGFAELRPTESVADCFDRADTRLYRAKRDGPGQIRGDDN</sequence>
<dbReference type="InterPro" id="IPR035965">
    <property type="entry name" value="PAS-like_dom_sf"/>
</dbReference>
<dbReference type="InterPro" id="IPR029787">
    <property type="entry name" value="Nucleotide_cyclase"/>
</dbReference>
<organism evidence="4 5">
    <name type="scientific">Williamsia phyllosphaerae</name>
    <dbReference type="NCBI Taxonomy" id="885042"/>
    <lineage>
        <taxon>Bacteria</taxon>
        <taxon>Bacillati</taxon>
        <taxon>Actinomycetota</taxon>
        <taxon>Actinomycetes</taxon>
        <taxon>Mycobacteriales</taxon>
        <taxon>Nocardiaceae</taxon>
        <taxon>Williamsia</taxon>
    </lineage>
</organism>
<dbReference type="SMART" id="SM00091">
    <property type="entry name" value="PAS"/>
    <property type="match status" value="1"/>
</dbReference>
<comment type="caution">
    <text evidence="4">The sequence shown here is derived from an EMBL/GenBank/DDBJ whole genome shotgun (WGS) entry which is preliminary data.</text>
</comment>
<reference evidence="5" key="1">
    <citation type="journal article" date="2019" name="Int. J. Syst. Evol. Microbiol.">
        <title>The Global Catalogue of Microorganisms (GCM) 10K type strain sequencing project: providing services to taxonomists for standard genome sequencing and annotation.</title>
        <authorList>
            <consortium name="The Broad Institute Genomics Platform"/>
            <consortium name="The Broad Institute Genome Sequencing Center for Infectious Disease"/>
            <person name="Wu L."/>
            <person name="Ma J."/>
        </authorList>
    </citation>
    <scope>NUCLEOTIDE SEQUENCE [LARGE SCALE GENOMIC DNA]</scope>
    <source>
        <strain evidence="5">CCM 7855</strain>
    </source>
</reference>
<dbReference type="PANTHER" id="PTHR44757">
    <property type="entry name" value="DIGUANYLATE CYCLASE DGCP"/>
    <property type="match status" value="1"/>
</dbReference>
<keyword evidence="5" id="KW-1185">Reference proteome</keyword>
<dbReference type="InterPro" id="IPR052155">
    <property type="entry name" value="Biofilm_reg_signaling"/>
</dbReference>
<dbReference type="EMBL" id="BMCS01000001">
    <property type="protein sequence ID" value="GGF10010.1"/>
    <property type="molecule type" value="Genomic_DNA"/>
</dbReference>
<dbReference type="Proteomes" id="UP000632454">
    <property type="component" value="Unassembled WGS sequence"/>
</dbReference>
<evidence type="ECO:0008006" key="6">
    <source>
        <dbReference type="Google" id="ProtNLM"/>
    </source>
</evidence>
<dbReference type="PANTHER" id="PTHR44757:SF2">
    <property type="entry name" value="BIOFILM ARCHITECTURE MAINTENANCE PROTEIN MBAA"/>
    <property type="match status" value="1"/>
</dbReference>
<feature type="domain" description="PAS" evidence="1">
    <location>
        <begin position="13"/>
        <end position="68"/>
    </location>
</feature>
<evidence type="ECO:0000313" key="5">
    <source>
        <dbReference type="Proteomes" id="UP000632454"/>
    </source>
</evidence>
<dbReference type="InterPro" id="IPR000700">
    <property type="entry name" value="PAS-assoc_C"/>
</dbReference>
<accession>A0ABQ1U6B7</accession>
<evidence type="ECO:0000259" key="1">
    <source>
        <dbReference type="PROSITE" id="PS50112"/>
    </source>
</evidence>
<dbReference type="CDD" id="cd00130">
    <property type="entry name" value="PAS"/>
    <property type="match status" value="1"/>
</dbReference>
<dbReference type="InterPro" id="IPR000014">
    <property type="entry name" value="PAS"/>
</dbReference>
<evidence type="ECO:0000259" key="3">
    <source>
        <dbReference type="PROSITE" id="PS50887"/>
    </source>
</evidence>
<dbReference type="SUPFAM" id="SSF55073">
    <property type="entry name" value="Nucleotide cyclase"/>
    <property type="match status" value="1"/>
</dbReference>
<name>A0ABQ1U6B7_9NOCA</name>
<dbReference type="SMART" id="SM00267">
    <property type="entry name" value="GGDEF"/>
    <property type="match status" value="1"/>
</dbReference>
<feature type="domain" description="GGDEF" evidence="3">
    <location>
        <begin position="172"/>
        <end position="294"/>
    </location>
</feature>
<dbReference type="NCBIfam" id="TIGR00254">
    <property type="entry name" value="GGDEF"/>
    <property type="match status" value="1"/>
</dbReference>
<dbReference type="Gene3D" id="3.30.70.270">
    <property type="match status" value="1"/>
</dbReference>
<dbReference type="SUPFAM" id="SSF55785">
    <property type="entry name" value="PYP-like sensor domain (PAS domain)"/>
    <property type="match status" value="1"/>
</dbReference>